<keyword evidence="3" id="KW-0813">Transport</keyword>
<comment type="catalytic activity">
    <reaction evidence="7">
        <text>myo-inositol(out) + H(+)(out) = myo-inositol(in) + H(+)(in)</text>
        <dbReference type="Rhea" id="RHEA:60364"/>
        <dbReference type="ChEBI" id="CHEBI:15378"/>
        <dbReference type="ChEBI" id="CHEBI:17268"/>
    </reaction>
</comment>
<gene>
    <name evidence="10" type="ORF">MNAN1_002918</name>
</gene>
<keyword evidence="6 8" id="KW-0472">Membrane</keyword>
<dbReference type="EMBL" id="CP119896">
    <property type="protein sequence ID" value="WFD27910.1"/>
    <property type="molecule type" value="Genomic_DNA"/>
</dbReference>
<reference evidence="10" key="1">
    <citation type="submission" date="2023-03" db="EMBL/GenBank/DDBJ databases">
        <title>Mating type loci evolution in Malassezia.</title>
        <authorList>
            <person name="Coelho M.A."/>
        </authorList>
    </citation>
    <scope>NUCLEOTIDE SEQUENCE</scope>
    <source>
        <strain evidence="10">CBS 9557</strain>
    </source>
</reference>
<feature type="transmembrane region" description="Helical" evidence="8">
    <location>
        <begin position="283"/>
        <end position="304"/>
    </location>
</feature>
<dbReference type="Proteomes" id="UP001213623">
    <property type="component" value="Chromosome 5"/>
</dbReference>
<feature type="transmembrane region" description="Helical" evidence="8">
    <location>
        <begin position="54"/>
        <end position="73"/>
    </location>
</feature>
<feature type="transmembrane region" description="Helical" evidence="8">
    <location>
        <begin position="341"/>
        <end position="366"/>
    </location>
</feature>
<dbReference type="PANTHER" id="PTHR23503:SF8">
    <property type="entry name" value="FACILITATED GLUCOSE TRANSPORTER PROTEIN 1"/>
    <property type="match status" value="1"/>
</dbReference>
<evidence type="ECO:0000256" key="8">
    <source>
        <dbReference type="SAM" id="Phobius"/>
    </source>
</evidence>
<feature type="domain" description="Major facilitator superfamily (MFS) profile" evidence="9">
    <location>
        <begin position="12"/>
        <end position="381"/>
    </location>
</feature>
<dbReference type="InterPro" id="IPR005828">
    <property type="entry name" value="MFS_sugar_transport-like"/>
</dbReference>
<dbReference type="PRINTS" id="PR00171">
    <property type="entry name" value="SUGRTRNSPORT"/>
</dbReference>
<evidence type="ECO:0000256" key="4">
    <source>
        <dbReference type="ARBA" id="ARBA00022692"/>
    </source>
</evidence>
<dbReference type="InterPro" id="IPR003663">
    <property type="entry name" value="Sugar/inositol_transpt"/>
</dbReference>
<feature type="transmembrane region" description="Helical" evidence="8">
    <location>
        <begin position="85"/>
        <end position="103"/>
    </location>
</feature>
<dbReference type="SUPFAM" id="SSF103473">
    <property type="entry name" value="MFS general substrate transporter"/>
    <property type="match status" value="1"/>
</dbReference>
<evidence type="ECO:0000259" key="9">
    <source>
        <dbReference type="PROSITE" id="PS50850"/>
    </source>
</evidence>
<name>A0AAF0J8D1_9BASI</name>
<evidence type="ECO:0000313" key="10">
    <source>
        <dbReference type="EMBL" id="WFD27910.1"/>
    </source>
</evidence>
<accession>A0AAF0J8D1</accession>
<evidence type="ECO:0000256" key="2">
    <source>
        <dbReference type="ARBA" id="ARBA00010992"/>
    </source>
</evidence>
<comment type="subcellular location">
    <subcellularLocation>
        <location evidence="1">Membrane</location>
        <topology evidence="1">Multi-pass membrane protein</topology>
    </subcellularLocation>
</comment>
<evidence type="ECO:0000313" key="11">
    <source>
        <dbReference type="Proteomes" id="UP001213623"/>
    </source>
</evidence>
<evidence type="ECO:0000256" key="7">
    <source>
        <dbReference type="ARBA" id="ARBA00049119"/>
    </source>
</evidence>
<evidence type="ECO:0000256" key="5">
    <source>
        <dbReference type="ARBA" id="ARBA00022989"/>
    </source>
</evidence>
<protein>
    <recommendedName>
        <fullName evidence="9">Major facilitator superfamily (MFS) profile domain-containing protein</fullName>
    </recommendedName>
</protein>
<keyword evidence="5 8" id="KW-1133">Transmembrane helix</keyword>
<organism evidence="10 11">
    <name type="scientific">Malassezia nana</name>
    <dbReference type="NCBI Taxonomy" id="180528"/>
    <lineage>
        <taxon>Eukaryota</taxon>
        <taxon>Fungi</taxon>
        <taxon>Dikarya</taxon>
        <taxon>Basidiomycota</taxon>
        <taxon>Ustilaginomycotina</taxon>
        <taxon>Malasseziomycetes</taxon>
        <taxon>Malasseziales</taxon>
        <taxon>Malasseziaceae</taxon>
        <taxon>Malassezia</taxon>
    </lineage>
</organism>
<dbReference type="AlphaFoldDB" id="A0AAF0J8D1"/>
<evidence type="ECO:0000256" key="1">
    <source>
        <dbReference type="ARBA" id="ARBA00004141"/>
    </source>
</evidence>
<dbReference type="GO" id="GO:0015149">
    <property type="term" value="F:hexose transmembrane transporter activity"/>
    <property type="evidence" value="ECO:0007669"/>
    <property type="project" value="TreeGrafter"/>
</dbReference>
<dbReference type="PROSITE" id="PS50850">
    <property type="entry name" value="MFS"/>
    <property type="match status" value="1"/>
</dbReference>
<dbReference type="InterPro" id="IPR045263">
    <property type="entry name" value="GLUT"/>
</dbReference>
<dbReference type="PANTHER" id="PTHR23503">
    <property type="entry name" value="SOLUTE CARRIER FAMILY 2"/>
    <property type="match status" value="1"/>
</dbReference>
<dbReference type="Gene3D" id="1.20.1250.20">
    <property type="entry name" value="MFS general substrate transporter like domains"/>
    <property type="match status" value="2"/>
</dbReference>
<evidence type="ECO:0000256" key="6">
    <source>
        <dbReference type="ARBA" id="ARBA00023136"/>
    </source>
</evidence>
<comment type="similarity">
    <text evidence="2">Belongs to the major facilitator superfamily. Sugar transporter (TC 2.A.1.1) family.</text>
</comment>
<dbReference type="GO" id="GO:0016020">
    <property type="term" value="C:membrane"/>
    <property type="evidence" value="ECO:0007669"/>
    <property type="project" value="UniProtKB-SubCell"/>
</dbReference>
<dbReference type="InterPro" id="IPR020846">
    <property type="entry name" value="MFS_dom"/>
</dbReference>
<sequence length="381" mass="39678">MSLGAPPGWAVMVAWVAMAAFQFGFGISELNALHSRFVGAQRTLTCLGLTEDQYGYVTAMYTCGGGLASMTLIPLPRYVHMGRKAYLNVSAALTLAGGLLLSLSTTLPYLLGARLLQGLGAGIAVVQVPLYLQELAPQPLAGTIGICNQLATVTGIFVAQAIGTATVLGGLAWRHVPLASVVLATVQLVYGIEYAVESPGWLAMHGAGMGIPAPHAADIVRAHLGLVYDSLPQHSHRAAERAPRSLAQGLRIVVVTQAAQQLSGVNAIIYYSTGILSTLLPSMAPFVGLLITIINAGMTLPPLWLVDDPRVGRKRLLLLSAGGMGVCSLVLAFALAHVNAWLSGTAIVLMIACFSIGLGPVPFVLIPEVMPPDKASDSTGS</sequence>
<feature type="transmembrane region" description="Helical" evidence="8">
    <location>
        <begin position="316"/>
        <end position="335"/>
    </location>
</feature>
<keyword evidence="11" id="KW-1185">Reference proteome</keyword>
<dbReference type="InterPro" id="IPR036259">
    <property type="entry name" value="MFS_trans_sf"/>
</dbReference>
<keyword evidence="4 8" id="KW-0812">Transmembrane</keyword>
<proteinExistence type="inferred from homology"/>
<dbReference type="Pfam" id="PF00083">
    <property type="entry name" value="Sugar_tr"/>
    <property type="match status" value="1"/>
</dbReference>
<feature type="transmembrane region" description="Helical" evidence="8">
    <location>
        <begin position="12"/>
        <end position="33"/>
    </location>
</feature>
<evidence type="ECO:0000256" key="3">
    <source>
        <dbReference type="ARBA" id="ARBA00022448"/>
    </source>
</evidence>